<dbReference type="EMBL" id="RWGY01000039">
    <property type="protein sequence ID" value="TVU11385.1"/>
    <property type="molecule type" value="Genomic_DNA"/>
</dbReference>
<organism evidence="1 2">
    <name type="scientific">Eragrostis curvula</name>
    <name type="common">weeping love grass</name>
    <dbReference type="NCBI Taxonomy" id="38414"/>
    <lineage>
        <taxon>Eukaryota</taxon>
        <taxon>Viridiplantae</taxon>
        <taxon>Streptophyta</taxon>
        <taxon>Embryophyta</taxon>
        <taxon>Tracheophyta</taxon>
        <taxon>Spermatophyta</taxon>
        <taxon>Magnoliopsida</taxon>
        <taxon>Liliopsida</taxon>
        <taxon>Poales</taxon>
        <taxon>Poaceae</taxon>
        <taxon>PACMAD clade</taxon>
        <taxon>Chloridoideae</taxon>
        <taxon>Eragrostideae</taxon>
        <taxon>Eragrostidinae</taxon>
        <taxon>Eragrostis</taxon>
    </lineage>
</organism>
<evidence type="ECO:0000313" key="1">
    <source>
        <dbReference type="EMBL" id="TVU11385.1"/>
    </source>
</evidence>
<comment type="caution">
    <text evidence="1">The sequence shown here is derived from an EMBL/GenBank/DDBJ whole genome shotgun (WGS) entry which is preliminary data.</text>
</comment>
<keyword evidence="2" id="KW-1185">Reference proteome</keyword>
<name>A0A5J9TJB1_9POAL</name>
<protein>
    <submittedName>
        <fullName evidence="1">Uncharacterized protein</fullName>
    </submittedName>
</protein>
<feature type="non-terminal residue" evidence="1">
    <location>
        <position position="1"/>
    </location>
</feature>
<dbReference type="AlphaFoldDB" id="A0A5J9TJB1"/>
<proteinExistence type="predicted"/>
<dbReference type="Gramene" id="TVU11385">
    <property type="protein sequence ID" value="TVU11385"/>
    <property type="gene ID" value="EJB05_44970"/>
</dbReference>
<accession>A0A5J9TJB1</accession>
<sequence length="97" mass="11081">MDFARTQILGDGLVTFHGIPFSLYLSVTKACVCARRWQFKHLIWKLLKANVVKALYKDMSDSVTVRDGSAAGQWCGGSIWIWTKVWISSFVLNFRTH</sequence>
<gene>
    <name evidence="1" type="ORF">EJB05_44970</name>
</gene>
<dbReference type="Proteomes" id="UP000324897">
    <property type="component" value="Chromosome 3"/>
</dbReference>
<reference evidence="1 2" key="1">
    <citation type="journal article" date="2019" name="Sci. Rep.">
        <title>A high-quality genome of Eragrostis curvula grass provides insights into Poaceae evolution and supports new strategies to enhance forage quality.</title>
        <authorList>
            <person name="Carballo J."/>
            <person name="Santos B.A.C.M."/>
            <person name="Zappacosta D."/>
            <person name="Garbus I."/>
            <person name="Selva J.P."/>
            <person name="Gallo C.A."/>
            <person name="Diaz A."/>
            <person name="Albertini E."/>
            <person name="Caccamo M."/>
            <person name="Echenique V."/>
        </authorList>
    </citation>
    <scope>NUCLEOTIDE SEQUENCE [LARGE SCALE GENOMIC DNA]</scope>
    <source>
        <strain evidence="2">cv. Victoria</strain>
        <tissue evidence="1">Leaf</tissue>
    </source>
</reference>
<evidence type="ECO:0000313" key="2">
    <source>
        <dbReference type="Proteomes" id="UP000324897"/>
    </source>
</evidence>